<protein>
    <submittedName>
        <fullName evidence="1">Uncharacterized protein</fullName>
    </submittedName>
</protein>
<gene>
    <name evidence="1" type="ORF">Fmac_003878</name>
</gene>
<dbReference type="EMBL" id="JBGMDY010000002">
    <property type="protein sequence ID" value="KAL2342593.1"/>
    <property type="molecule type" value="Genomic_DNA"/>
</dbReference>
<comment type="caution">
    <text evidence="1">The sequence shown here is derived from an EMBL/GenBank/DDBJ whole genome shotgun (WGS) entry which is preliminary data.</text>
</comment>
<evidence type="ECO:0000313" key="1">
    <source>
        <dbReference type="EMBL" id="KAL2342593.1"/>
    </source>
</evidence>
<dbReference type="Proteomes" id="UP001603857">
    <property type="component" value="Unassembled WGS sequence"/>
</dbReference>
<organism evidence="1 2">
    <name type="scientific">Flemingia macrophylla</name>
    <dbReference type="NCBI Taxonomy" id="520843"/>
    <lineage>
        <taxon>Eukaryota</taxon>
        <taxon>Viridiplantae</taxon>
        <taxon>Streptophyta</taxon>
        <taxon>Embryophyta</taxon>
        <taxon>Tracheophyta</taxon>
        <taxon>Spermatophyta</taxon>
        <taxon>Magnoliopsida</taxon>
        <taxon>eudicotyledons</taxon>
        <taxon>Gunneridae</taxon>
        <taxon>Pentapetalae</taxon>
        <taxon>rosids</taxon>
        <taxon>fabids</taxon>
        <taxon>Fabales</taxon>
        <taxon>Fabaceae</taxon>
        <taxon>Papilionoideae</taxon>
        <taxon>50 kb inversion clade</taxon>
        <taxon>NPAAA clade</taxon>
        <taxon>indigoferoid/millettioid clade</taxon>
        <taxon>Phaseoleae</taxon>
        <taxon>Flemingia</taxon>
    </lineage>
</organism>
<proteinExistence type="predicted"/>
<reference evidence="1 2" key="1">
    <citation type="submission" date="2024-08" db="EMBL/GenBank/DDBJ databases">
        <title>Insights into the chromosomal genome structure of Flemingia macrophylla.</title>
        <authorList>
            <person name="Ding Y."/>
            <person name="Zhao Y."/>
            <person name="Bi W."/>
            <person name="Wu M."/>
            <person name="Zhao G."/>
            <person name="Gong Y."/>
            <person name="Li W."/>
            <person name="Zhang P."/>
        </authorList>
    </citation>
    <scope>NUCLEOTIDE SEQUENCE [LARGE SCALE GENOMIC DNA]</scope>
    <source>
        <strain evidence="1">DYQJB</strain>
        <tissue evidence="1">Leaf</tissue>
    </source>
</reference>
<dbReference type="AlphaFoldDB" id="A0ABD1N3I7"/>
<name>A0ABD1N3I7_9FABA</name>
<accession>A0ABD1N3I7</accession>
<keyword evidence="2" id="KW-1185">Reference proteome</keyword>
<evidence type="ECO:0000313" key="2">
    <source>
        <dbReference type="Proteomes" id="UP001603857"/>
    </source>
</evidence>
<sequence length="89" mass="10203">MIRCCMLAIQKHRIIILGNDSLIVQKTTKTKDSTLWILFFHPIHHEKKVFTETQVDASSKINLIPSWIINLPSPHSIHTNRGKSNKMAS</sequence>